<evidence type="ECO:0000313" key="1">
    <source>
        <dbReference type="EMBL" id="RAV18837.1"/>
    </source>
</evidence>
<reference evidence="1 2" key="1">
    <citation type="journal article" date="2009" name="Int. J. Syst. Evol. Microbiol.">
        <title>Paenibacillus contaminans sp. nov., isolated from a contaminated laboratory plate.</title>
        <authorList>
            <person name="Chou J.H."/>
            <person name="Lee J.H."/>
            <person name="Lin M.C."/>
            <person name="Chang P.S."/>
            <person name="Arun A.B."/>
            <person name="Young C.C."/>
            <person name="Chen W.M."/>
        </authorList>
    </citation>
    <scope>NUCLEOTIDE SEQUENCE [LARGE SCALE GENOMIC DNA]</scope>
    <source>
        <strain evidence="1 2">CKOBP-6</strain>
    </source>
</reference>
<sequence length="130" mass="14519">MIGSFGDVVFVATEDTIRTFTEFSRSAEGRWAKHDVIGRKPVSQFIGPGLDRITFTMVFDVSYGLNPREELDKLVVLEREGTAAALTVGGKGVGVDLWSISSFEQHWDRVDNRGNILYATANLTLEEYMQ</sequence>
<dbReference type="RefSeq" id="WP_113033455.1">
    <property type="nucleotide sequence ID" value="NZ_QMFB01000015.1"/>
</dbReference>
<name>A0A329MLS4_9BACL</name>
<dbReference type="EMBL" id="QMFB01000015">
    <property type="protein sequence ID" value="RAV18837.1"/>
    <property type="molecule type" value="Genomic_DNA"/>
</dbReference>
<dbReference type="AlphaFoldDB" id="A0A329MLS4"/>
<dbReference type="OrthoDB" id="9815316at2"/>
<proteinExistence type="predicted"/>
<evidence type="ECO:0008006" key="3">
    <source>
        <dbReference type="Google" id="ProtNLM"/>
    </source>
</evidence>
<organism evidence="1 2">
    <name type="scientific">Paenibacillus contaminans</name>
    <dbReference type="NCBI Taxonomy" id="450362"/>
    <lineage>
        <taxon>Bacteria</taxon>
        <taxon>Bacillati</taxon>
        <taxon>Bacillota</taxon>
        <taxon>Bacilli</taxon>
        <taxon>Bacillales</taxon>
        <taxon>Paenibacillaceae</taxon>
        <taxon>Paenibacillus</taxon>
    </lineage>
</organism>
<keyword evidence="2" id="KW-1185">Reference proteome</keyword>
<protein>
    <recommendedName>
        <fullName evidence="3">Phage tail protein</fullName>
    </recommendedName>
</protein>
<dbReference type="Proteomes" id="UP000250369">
    <property type="component" value="Unassembled WGS sequence"/>
</dbReference>
<comment type="caution">
    <text evidence="1">The sequence shown here is derived from an EMBL/GenBank/DDBJ whole genome shotgun (WGS) entry which is preliminary data.</text>
</comment>
<dbReference type="InterPro" id="IPR009734">
    <property type="entry name" value="Myoviridae_GpU"/>
</dbReference>
<accession>A0A329MLS4</accession>
<evidence type="ECO:0000313" key="2">
    <source>
        <dbReference type="Proteomes" id="UP000250369"/>
    </source>
</evidence>
<dbReference type="Pfam" id="PF06995">
    <property type="entry name" value="Phage_P2_GpU"/>
    <property type="match status" value="1"/>
</dbReference>
<gene>
    <name evidence="1" type="ORF">DQG23_24210</name>
</gene>